<reference evidence="2 3" key="1">
    <citation type="submission" date="2017-02" db="EMBL/GenBank/DDBJ databases">
        <title>Genomes of Trichoderma spp. with biocontrol activity.</title>
        <authorList>
            <person name="Gardiner D."/>
            <person name="Kazan K."/>
            <person name="Vos C."/>
            <person name="Harvey P."/>
        </authorList>
    </citation>
    <scope>NUCLEOTIDE SEQUENCE [LARGE SCALE GENOMIC DNA]</scope>
    <source>
        <strain evidence="2 3">Tr1</strain>
    </source>
</reference>
<comment type="caution">
    <text evidence="2">The sequence shown here is derived from an EMBL/GenBank/DDBJ whole genome shotgun (WGS) entry which is preliminary data.</text>
</comment>
<dbReference type="EMBL" id="MTYI01000226">
    <property type="protein sequence ID" value="PNP48684.1"/>
    <property type="molecule type" value="Genomic_DNA"/>
</dbReference>
<dbReference type="Pfam" id="PF16073">
    <property type="entry name" value="SAT"/>
    <property type="match status" value="1"/>
</dbReference>
<protein>
    <recommendedName>
        <fullName evidence="1">Starter acyltransferase (SAT) domain-containing protein</fullName>
    </recommendedName>
</protein>
<gene>
    <name evidence="2" type="ORF">THARTR1_10290</name>
</gene>
<proteinExistence type="predicted"/>
<accession>A0A2K0TT19</accession>
<evidence type="ECO:0000313" key="2">
    <source>
        <dbReference type="EMBL" id="PNP48684.1"/>
    </source>
</evidence>
<dbReference type="AlphaFoldDB" id="A0A2K0TT19"/>
<evidence type="ECO:0000313" key="3">
    <source>
        <dbReference type="Proteomes" id="UP000236290"/>
    </source>
</evidence>
<evidence type="ECO:0000259" key="1">
    <source>
        <dbReference type="Pfam" id="PF16073"/>
    </source>
</evidence>
<dbReference type="Proteomes" id="UP000236290">
    <property type="component" value="Unassembled WGS sequence"/>
</dbReference>
<organism evidence="2 3">
    <name type="scientific">Trichoderma harzianum</name>
    <name type="common">Hypocrea lixii</name>
    <dbReference type="NCBI Taxonomy" id="5544"/>
    <lineage>
        <taxon>Eukaryota</taxon>
        <taxon>Fungi</taxon>
        <taxon>Dikarya</taxon>
        <taxon>Ascomycota</taxon>
        <taxon>Pezizomycotina</taxon>
        <taxon>Sordariomycetes</taxon>
        <taxon>Hypocreomycetidae</taxon>
        <taxon>Hypocreales</taxon>
        <taxon>Hypocreaceae</taxon>
        <taxon>Trichoderma</taxon>
    </lineage>
</organism>
<name>A0A2K0TT19_TRIHA</name>
<feature type="domain" description="Starter acyltransferase (SAT)" evidence="1">
    <location>
        <begin position="10"/>
        <end position="104"/>
    </location>
</feature>
<sequence>MAEQLPRLIIFGDQDEDTLSYIKGMILQSRNLPYASRFLRDCADEVQALLPGLDAEERCRYSRFEDILELAVIHAELLEKDLSSEAITTVLFFISQFGDLIVYAG</sequence>
<dbReference type="InterPro" id="IPR032088">
    <property type="entry name" value="SAT"/>
</dbReference>